<dbReference type="AlphaFoldDB" id="A0A9D2H2H3"/>
<organism evidence="2 3">
    <name type="scientific">Candidatus Gallimonas gallistercoris</name>
    <dbReference type="NCBI Taxonomy" id="2838602"/>
    <lineage>
        <taxon>Bacteria</taxon>
        <taxon>Bacillati</taxon>
        <taxon>Bacillota</taxon>
        <taxon>Clostridia</taxon>
        <taxon>Candidatus Gallimonas</taxon>
    </lineage>
</organism>
<protein>
    <submittedName>
        <fullName evidence="2">Uncharacterized protein</fullName>
    </submittedName>
</protein>
<dbReference type="Proteomes" id="UP000824221">
    <property type="component" value="Unassembled WGS sequence"/>
</dbReference>
<accession>A0A9D2H2H3</accession>
<feature type="transmembrane region" description="Helical" evidence="1">
    <location>
        <begin position="47"/>
        <end position="67"/>
    </location>
</feature>
<keyword evidence="1" id="KW-0812">Transmembrane</keyword>
<sequence>MQQSIILDIREFLELMAQLPQWLLYFGVPALLLLSGLILAIVHADRAFPPVALFLGAVGLVLVASIAETLGDFMVWAALYLAVAALTRLLFLIPFPQKKKKDRDEDIYAAFHAPLDEGELSEDAPLVMSAEEGELQLAHVDSLIGSLREKELAPADRLELDAVVRTLEDCRGRALTAAEQRTLNDCLSSVLKLSAKYSL</sequence>
<proteinExistence type="predicted"/>
<keyword evidence="1" id="KW-1133">Transmembrane helix</keyword>
<name>A0A9D2H2H3_9FIRM</name>
<reference evidence="2" key="1">
    <citation type="journal article" date="2021" name="PeerJ">
        <title>Extensive microbial diversity within the chicken gut microbiome revealed by metagenomics and culture.</title>
        <authorList>
            <person name="Gilroy R."/>
            <person name="Ravi A."/>
            <person name="Getino M."/>
            <person name="Pursley I."/>
            <person name="Horton D.L."/>
            <person name="Alikhan N.F."/>
            <person name="Baker D."/>
            <person name="Gharbi K."/>
            <person name="Hall N."/>
            <person name="Watson M."/>
            <person name="Adriaenssens E.M."/>
            <person name="Foster-Nyarko E."/>
            <person name="Jarju S."/>
            <person name="Secka A."/>
            <person name="Antonio M."/>
            <person name="Oren A."/>
            <person name="Chaudhuri R.R."/>
            <person name="La Ragione R."/>
            <person name="Hildebrand F."/>
            <person name="Pallen M.J."/>
        </authorList>
    </citation>
    <scope>NUCLEOTIDE SEQUENCE</scope>
    <source>
        <strain evidence="2">CHK156-179</strain>
    </source>
</reference>
<keyword evidence="1" id="KW-0472">Membrane</keyword>
<feature type="transmembrane region" description="Helical" evidence="1">
    <location>
        <begin position="22"/>
        <end position="42"/>
    </location>
</feature>
<feature type="transmembrane region" description="Helical" evidence="1">
    <location>
        <begin position="73"/>
        <end position="93"/>
    </location>
</feature>
<comment type="caution">
    <text evidence="2">The sequence shown here is derived from an EMBL/GenBank/DDBJ whole genome shotgun (WGS) entry which is preliminary data.</text>
</comment>
<dbReference type="EMBL" id="DXAJ01000030">
    <property type="protein sequence ID" value="HJA02075.1"/>
    <property type="molecule type" value="Genomic_DNA"/>
</dbReference>
<evidence type="ECO:0000313" key="2">
    <source>
        <dbReference type="EMBL" id="HJA02075.1"/>
    </source>
</evidence>
<reference evidence="2" key="2">
    <citation type="submission" date="2021-04" db="EMBL/GenBank/DDBJ databases">
        <authorList>
            <person name="Gilroy R."/>
        </authorList>
    </citation>
    <scope>NUCLEOTIDE SEQUENCE</scope>
    <source>
        <strain evidence="2">CHK156-179</strain>
    </source>
</reference>
<evidence type="ECO:0000313" key="3">
    <source>
        <dbReference type="Proteomes" id="UP000824221"/>
    </source>
</evidence>
<gene>
    <name evidence="2" type="ORF">H9797_01665</name>
</gene>
<evidence type="ECO:0000256" key="1">
    <source>
        <dbReference type="SAM" id="Phobius"/>
    </source>
</evidence>